<gene>
    <name evidence="3" type="ORF">ACFPOB_18530</name>
</gene>
<evidence type="ECO:0000313" key="4">
    <source>
        <dbReference type="Proteomes" id="UP001596053"/>
    </source>
</evidence>
<reference evidence="4" key="1">
    <citation type="journal article" date="2019" name="Int. J. Syst. Evol. Microbiol.">
        <title>The Global Catalogue of Microorganisms (GCM) 10K type strain sequencing project: providing services to taxonomists for standard genome sequencing and annotation.</title>
        <authorList>
            <consortium name="The Broad Institute Genomics Platform"/>
            <consortium name="The Broad Institute Genome Sequencing Center for Infectious Disease"/>
            <person name="Wu L."/>
            <person name="Ma J."/>
        </authorList>
    </citation>
    <scope>NUCLEOTIDE SEQUENCE [LARGE SCALE GENOMIC DNA]</scope>
    <source>
        <strain evidence="4">NCAIM B.01391</strain>
    </source>
</reference>
<dbReference type="Pfam" id="PF13581">
    <property type="entry name" value="HATPase_c_2"/>
    <property type="match status" value="1"/>
</dbReference>
<evidence type="ECO:0000313" key="3">
    <source>
        <dbReference type="EMBL" id="MFC5421555.1"/>
    </source>
</evidence>
<feature type="domain" description="Histidine kinase/HSP90-like ATPase" evidence="2">
    <location>
        <begin position="12"/>
        <end position="135"/>
    </location>
</feature>
<name>A0ABW0J0A6_9HYPH</name>
<dbReference type="InterPro" id="IPR050267">
    <property type="entry name" value="Anti-sigma-factor_SerPK"/>
</dbReference>
<evidence type="ECO:0000256" key="1">
    <source>
        <dbReference type="ARBA" id="ARBA00022527"/>
    </source>
</evidence>
<dbReference type="PANTHER" id="PTHR35526">
    <property type="entry name" value="ANTI-SIGMA-F FACTOR RSBW-RELATED"/>
    <property type="match status" value="1"/>
</dbReference>
<dbReference type="InterPro" id="IPR036890">
    <property type="entry name" value="HATPase_C_sf"/>
</dbReference>
<keyword evidence="3" id="KW-0067">ATP-binding</keyword>
<sequence>MLARGIHVVLRSDTHEIRRLADAIEYLADSLQLPQPMIFKLNLALDELITNVIAYGYAEQKDGVIDIEMRRHDDRVVVKLIDSAAAFDPLSVTEPDTAAALEDRKIGGLGIHFVRTLIDEVDYRRDDDRNVITLTLLLPPEPVTANGAQT</sequence>
<keyword evidence="1" id="KW-0808">Transferase</keyword>
<dbReference type="PANTHER" id="PTHR35526:SF6">
    <property type="entry name" value="SLR1861 PROTEIN"/>
    <property type="match status" value="1"/>
</dbReference>
<comment type="caution">
    <text evidence="3">The sequence shown here is derived from an EMBL/GenBank/DDBJ whole genome shotgun (WGS) entry which is preliminary data.</text>
</comment>
<proteinExistence type="predicted"/>
<dbReference type="EMBL" id="JBHSLW010000029">
    <property type="protein sequence ID" value="MFC5421555.1"/>
    <property type="molecule type" value="Genomic_DNA"/>
</dbReference>
<keyword evidence="1" id="KW-0723">Serine/threonine-protein kinase</keyword>
<dbReference type="Gene3D" id="3.30.565.10">
    <property type="entry name" value="Histidine kinase-like ATPase, C-terminal domain"/>
    <property type="match status" value="1"/>
</dbReference>
<evidence type="ECO:0000259" key="2">
    <source>
        <dbReference type="Pfam" id="PF13581"/>
    </source>
</evidence>
<dbReference type="GO" id="GO:0005524">
    <property type="term" value="F:ATP binding"/>
    <property type="evidence" value="ECO:0007669"/>
    <property type="project" value="UniProtKB-KW"/>
</dbReference>
<dbReference type="Proteomes" id="UP001596053">
    <property type="component" value="Unassembled WGS sequence"/>
</dbReference>
<dbReference type="InterPro" id="IPR003594">
    <property type="entry name" value="HATPase_dom"/>
</dbReference>
<organism evidence="3 4">
    <name type="scientific">Bosea eneae</name>
    <dbReference type="NCBI Taxonomy" id="151454"/>
    <lineage>
        <taxon>Bacteria</taxon>
        <taxon>Pseudomonadati</taxon>
        <taxon>Pseudomonadota</taxon>
        <taxon>Alphaproteobacteria</taxon>
        <taxon>Hyphomicrobiales</taxon>
        <taxon>Boseaceae</taxon>
        <taxon>Bosea</taxon>
    </lineage>
</organism>
<keyword evidence="3" id="KW-0547">Nucleotide-binding</keyword>
<protein>
    <submittedName>
        <fullName evidence="3">ATP-binding protein</fullName>
    </submittedName>
</protein>
<dbReference type="CDD" id="cd16936">
    <property type="entry name" value="HATPase_RsbW-like"/>
    <property type="match status" value="1"/>
</dbReference>
<accession>A0ABW0J0A6</accession>
<keyword evidence="4" id="KW-1185">Reference proteome</keyword>
<dbReference type="RefSeq" id="WP_377799839.1">
    <property type="nucleotide sequence ID" value="NZ_JBHSLW010000029.1"/>
</dbReference>
<keyword evidence="1" id="KW-0418">Kinase</keyword>
<dbReference type="SUPFAM" id="SSF55874">
    <property type="entry name" value="ATPase domain of HSP90 chaperone/DNA topoisomerase II/histidine kinase"/>
    <property type="match status" value="1"/>
</dbReference>